<reference evidence="1 2" key="1">
    <citation type="submission" date="2018-08" db="EMBL/GenBank/DDBJ databases">
        <title>The metabolism and importance of syntrophic acetate oxidation coupled to methane or sulfide production in haloalkaline environments.</title>
        <authorList>
            <person name="Timmers P.H.A."/>
            <person name="Vavourakis C.D."/>
            <person name="Sorokin D.Y."/>
            <person name="Sinninghe Damste J.S."/>
            <person name="Muyzer G."/>
            <person name="Stams A.J.M."/>
            <person name="Plugge C.M."/>
        </authorList>
    </citation>
    <scope>NUCLEOTIDE SEQUENCE [LARGE SCALE GENOMIC DNA]</scope>
    <source>
        <strain evidence="1">MSAO_Bac1</strain>
    </source>
</reference>
<evidence type="ECO:0000313" key="2">
    <source>
        <dbReference type="Proteomes" id="UP000285138"/>
    </source>
</evidence>
<accession>A0A424YCR5</accession>
<dbReference type="EMBL" id="QZAA01000183">
    <property type="protein sequence ID" value="RQD74862.1"/>
    <property type="molecule type" value="Genomic_DNA"/>
</dbReference>
<comment type="caution">
    <text evidence="1">The sequence shown here is derived from an EMBL/GenBank/DDBJ whole genome shotgun (WGS) entry which is preliminary data.</text>
</comment>
<name>A0A424YCR5_9FIRM</name>
<proteinExistence type="predicted"/>
<dbReference type="AlphaFoldDB" id="A0A424YCR5"/>
<evidence type="ECO:0000313" key="1">
    <source>
        <dbReference type="EMBL" id="RQD74862.1"/>
    </source>
</evidence>
<protein>
    <submittedName>
        <fullName evidence="1">Uncharacterized protein</fullName>
    </submittedName>
</protein>
<gene>
    <name evidence="1" type="ORF">D5R97_07130</name>
</gene>
<organism evidence="1 2">
    <name type="scientific">Candidatus Syntrophonatronum acetioxidans</name>
    <dbReference type="NCBI Taxonomy" id="1795816"/>
    <lineage>
        <taxon>Bacteria</taxon>
        <taxon>Bacillati</taxon>
        <taxon>Bacillota</taxon>
        <taxon>Clostridia</taxon>
        <taxon>Eubacteriales</taxon>
        <taxon>Syntrophomonadaceae</taxon>
        <taxon>Candidatus Syntrophonatronum</taxon>
    </lineage>
</organism>
<sequence>MITMTPEKLVKGEPVQRSLEYLDQSLDFILDNNIEKDYKLKIIFSSGKRLADEYLQLVKKSTVNCRGIMVADDWVAGKLLVLRLLVKATPCPAQLQIHPENKVIFHYLYNLRFLRELLSQITPLDHTHLIPKEFIQASLLKAEVRGFNLNCLSMNGYPLLICSLPYQGNKGAYYLPSFHTVIIFASPYPEDIKQFIIFHELGHALYHLNNQKHWKQKLPGREFHNLLELLKSKYPPPKITVLKPLKERHLDEAFASLLASYLLGAWEKDNPGEEVIKLLKEYLESLRKCPPD</sequence>
<dbReference type="Proteomes" id="UP000285138">
    <property type="component" value="Unassembled WGS sequence"/>
</dbReference>